<organism evidence="2 3">
    <name type="scientific">Prochlorococcus phage P-SSP7</name>
    <dbReference type="NCBI Taxonomy" id="2908095"/>
    <lineage>
        <taxon>Viruses</taxon>
        <taxon>Duplodnaviria</taxon>
        <taxon>Heunggongvirae</taxon>
        <taxon>Uroviricota</taxon>
        <taxon>Caudoviricetes</taxon>
        <taxon>Autographivirales</taxon>
        <taxon>Sechaudvirinae</taxon>
        <taxon>Tiamatvirus</taxon>
        <taxon>Prochlorococcus phage P-SSP7</taxon>
    </lineage>
</organism>
<sequence length="103" mass="11775">MTTRKKNQSFGPPPPITKLTTEQDFKLRQLEILLSKPETRKEDIAIVMIALQEQAFVLSNCIKNLIEKWPKPPTTTDPRTTNEVPLMFGILLETKDSDFTSET</sequence>
<keyword evidence="3" id="KW-1185">Reference proteome</keyword>
<reference evidence="3" key="3">
    <citation type="journal article" date="2010" name="Environ. Microbiol.">
        <title>Genomic analysis of oceanic cyanobacterial myoviruses compared with T4-like myoviruses from diverse hosts and environments.</title>
        <authorList>
            <person name="Sullivan M.B."/>
            <person name="Huang K.H."/>
            <person name="Ignacio-Espinoza J.C."/>
            <person name="Berlin A.M."/>
            <person name="Kelly L."/>
            <person name="Weigele P.R."/>
            <person name="DeFrancesco A.S."/>
            <person name="Kern S.E."/>
            <person name="Thompson L.R."/>
            <person name="Young S."/>
            <person name="Yandava C."/>
            <person name="Fu R."/>
            <person name="Krastins B."/>
            <person name="Chase M."/>
            <person name="Sarracino D."/>
            <person name="Osburne M.S."/>
            <person name="Henn M.R."/>
            <person name="Chisholm S.W."/>
        </authorList>
    </citation>
    <scope>NUCLEOTIDE SEQUENCE [LARGE SCALE GENOMIC DNA]</scope>
</reference>
<reference evidence="2 3" key="1">
    <citation type="journal article" date="2004" name="Proc. Natl. Acad. Sci. U.S.A.">
        <title>Transfer of photosynthesis genes to and from Prochlorococcus viruses.</title>
        <authorList>
            <person name="Lindell D."/>
            <person name="Sullivan M.B."/>
            <person name="Johnson Z.I."/>
            <person name="Tolonen A.C."/>
            <person name="Rohwer F."/>
            <person name="Chisholm S.W."/>
        </authorList>
    </citation>
    <scope>NUCLEOTIDE SEQUENCE [LARGE SCALE GENOMIC DNA]</scope>
</reference>
<evidence type="ECO:0000313" key="2">
    <source>
        <dbReference type="EMBL" id="AFK33155.1"/>
    </source>
</evidence>
<gene>
    <name evidence="2" type="ORF">PSSP7_019A</name>
</gene>
<accession>I3RYR3</accession>
<feature type="region of interest" description="Disordered" evidence="1">
    <location>
        <begin position="1"/>
        <end position="21"/>
    </location>
</feature>
<name>I3RYR3_BPPRP</name>
<evidence type="ECO:0000256" key="1">
    <source>
        <dbReference type="SAM" id="MobiDB-lite"/>
    </source>
</evidence>
<reference evidence="2 3" key="2">
    <citation type="journal article" date="2005" name="PLoS Biol.">
        <title>Three Prochlorococcus cyanophage genomes: signature features and ecological interpretations.</title>
        <authorList>
            <person name="Sullivan M.B."/>
            <person name="Coleman M.L."/>
            <person name="Weigele P."/>
            <person name="Rohwer F."/>
            <person name="Chisholm S.W."/>
        </authorList>
    </citation>
    <scope>NUCLEOTIDE SEQUENCE</scope>
</reference>
<proteinExistence type="predicted"/>
<dbReference type="EMBL" id="AY939843">
    <property type="protein sequence ID" value="AFK33155.1"/>
    <property type="molecule type" value="Genomic_DNA"/>
</dbReference>
<dbReference type="GeneID" id="12978164"/>
<dbReference type="OrthoDB" id="36259at10239"/>
<dbReference type="RefSeq" id="YP_006355439.1">
    <property type="nucleotide sequence ID" value="NC_006882.2"/>
</dbReference>
<protein>
    <submittedName>
        <fullName evidence="2">Uncharacterized protein</fullName>
    </submittedName>
</protein>
<dbReference type="Proteomes" id="UP000000916">
    <property type="component" value="Segment"/>
</dbReference>
<dbReference type="KEGG" id="vg:12978164"/>
<evidence type="ECO:0000313" key="3">
    <source>
        <dbReference type="Proteomes" id="UP000000916"/>
    </source>
</evidence>